<dbReference type="Proteomes" id="UP001182220">
    <property type="component" value="Segment"/>
</dbReference>
<gene>
    <name evidence="1" type="ORF">YpEc11_43</name>
</gene>
<protein>
    <submittedName>
        <fullName evidence="1">Uncharacterized protein</fullName>
    </submittedName>
</protein>
<organism evidence="1 2">
    <name type="scientific">Yersinia phage vB_YpEc11</name>
    <dbReference type="NCBI Taxonomy" id="3056113"/>
    <lineage>
        <taxon>Viruses</taxon>
        <taxon>Duplodnaviria</taxon>
        <taxon>Heunggongvirae</taxon>
        <taxon>Uroviricota</taxon>
        <taxon>Caudoviricetes</taxon>
        <taxon>Autographivirales</taxon>
        <taxon>Autotranscriptaviridae</taxon>
        <taxon>Studiervirinae</taxon>
        <taxon>Helsettvirus</taxon>
        <taxon>Helsettvirus YpEc11</taxon>
    </lineage>
</organism>
<evidence type="ECO:0000313" key="1">
    <source>
        <dbReference type="EMBL" id="WMX18755.1"/>
    </source>
</evidence>
<keyword evidence="2" id="KW-1185">Reference proteome</keyword>
<sequence length="219" mass="23757">MANSKIKTLWTLSGRVVDSREVLDSNGGLCRGRVDVPESMTVVVEGYSKVEFRSILSDGSVEAHPDFTSWIAGMGGVVESKVGSGVMTVFVEMPQDSLGLFQLDVYKEWEEGGDPEPEPEPSGDAFVSAGKRSYGSVFGISLMSADNSVTNLMFDGNDVNRTLSNAYGFRTLSEKVEALESINTVMTARISKLELNDKTTQDTLRALDARIKALENPTV</sequence>
<dbReference type="EMBL" id="OQ828306">
    <property type="protein sequence ID" value="WMX18755.1"/>
    <property type="molecule type" value="Genomic_DNA"/>
</dbReference>
<name>A0AA51VHD4_9CAUD</name>
<accession>A0AA51VHD4</accession>
<evidence type="ECO:0000313" key="2">
    <source>
        <dbReference type="Proteomes" id="UP001182220"/>
    </source>
</evidence>
<reference evidence="1" key="1">
    <citation type="submission" date="2023-04" db="EMBL/GenBank/DDBJ databases">
        <title>The Enterobacteriaceae - specific Podoviridae bacteriophages show lytic activity to Yersinia pestis: characterization and application potential.</title>
        <authorList>
            <person name="Suladze T."/>
            <person name="Gorge O."/>
            <person name="Kusradze I."/>
            <person name="Valade E."/>
            <person name="Jaiani E."/>
            <person name="Darsavelidze M."/>
            <person name="Elizbarashvili M."/>
            <person name="Janelidze N."/>
            <person name="Tediashvili M."/>
        </authorList>
    </citation>
    <scope>NUCLEOTIDE SEQUENCE</scope>
</reference>
<proteinExistence type="predicted"/>
<dbReference type="Gene3D" id="1.20.5.170">
    <property type="match status" value="1"/>
</dbReference>